<comment type="caution">
    <text evidence="8">The sequence shown here is derived from an EMBL/GenBank/DDBJ whole genome shotgun (WGS) entry which is preliminary data.</text>
</comment>
<evidence type="ECO:0000256" key="5">
    <source>
        <dbReference type="ARBA" id="ARBA00023163"/>
    </source>
</evidence>
<dbReference type="Proteomes" id="UP001183535">
    <property type="component" value="Unassembled WGS sequence"/>
</dbReference>
<evidence type="ECO:0000256" key="2">
    <source>
        <dbReference type="ARBA" id="ARBA00023012"/>
    </source>
</evidence>
<feature type="domain" description="OmpR/PhoB-type" evidence="7">
    <location>
        <begin position="1"/>
        <end position="94"/>
    </location>
</feature>
<dbReference type="SMART" id="SM00862">
    <property type="entry name" value="Trans_reg_C"/>
    <property type="match status" value="1"/>
</dbReference>
<dbReference type="InterPro" id="IPR051677">
    <property type="entry name" value="AfsR-DnrI-RedD_regulator"/>
</dbReference>
<dbReference type="RefSeq" id="WP_093823964.1">
    <property type="nucleotide sequence ID" value="NZ_JAVRES010000004.1"/>
</dbReference>
<dbReference type="GO" id="GO:0003677">
    <property type="term" value="F:DNA binding"/>
    <property type="evidence" value="ECO:0007669"/>
    <property type="project" value="UniProtKB-UniRule"/>
</dbReference>
<dbReference type="SUPFAM" id="SSF48452">
    <property type="entry name" value="TPR-like"/>
    <property type="match status" value="1"/>
</dbReference>
<dbReference type="InterPro" id="IPR001867">
    <property type="entry name" value="OmpR/PhoB-type_DNA-bd"/>
</dbReference>
<name>A0ABD5EM16_9ACTN</name>
<comment type="similarity">
    <text evidence="1">Belongs to the AfsR/DnrI/RedD regulatory family.</text>
</comment>
<dbReference type="InterPro" id="IPR036388">
    <property type="entry name" value="WH-like_DNA-bd_sf"/>
</dbReference>
<protein>
    <submittedName>
        <fullName evidence="8">AfsR/SARP family transcriptional regulator</fullName>
    </submittedName>
</protein>
<dbReference type="Gene3D" id="1.25.40.10">
    <property type="entry name" value="Tetratricopeptide repeat domain"/>
    <property type="match status" value="1"/>
</dbReference>
<dbReference type="SMART" id="SM01043">
    <property type="entry name" value="BTAD"/>
    <property type="match status" value="1"/>
</dbReference>
<evidence type="ECO:0000256" key="4">
    <source>
        <dbReference type="ARBA" id="ARBA00023125"/>
    </source>
</evidence>
<dbReference type="CDD" id="cd15831">
    <property type="entry name" value="BTAD"/>
    <property type="match status" value="1"/>
</dbReference>
<dbReference type="EMBL" id="JAVRES010000004">
    <property type="protein sequence ID" value="MDT0435424.1"/>
    <property type="molecule type" value="Genomic_DNA"/>
</dbReference>
<evidence type="ECO:0000313" key="8">
    <source>
        <dbReference type="EMBL" id="MDT0435424.1"/>
    </source>
</evidence>
<accession>A0ABD5EM16</accession>
<keyword evidence="4 6" id="KW-0238">DNA-binding</keyword>
<evidence type="ECO:0000256" key="6">
    <source>
        <dbReference type="PROSITE-ProRule" id="PRU01091"/>
    </source>
</evidence>
<evidence type="ECO:0000313" key="9">
    <source>
        <dbReference type="Proteomes" id="UP001183535"/>
    </source>
</evidence>
<dbReference type="PANTHER" id="PTHR35807">
    <property type="entry name" value="TRANSCRIPTIONAL REGULATOR REDD-RELATED"/>
    <property type="match status" value="1"/>
</dbReference>
<dbReference type="GO" id="GO:0000160">
    <property type="term" value="P:phosphorelay signal transduction system"/>
    <property type="evidence" value="ECO:0007669"/>
    <property type="project" value="UniProtKB-KW"/>
</dbReference>
<gene>
    <name evidence="8" type="ORF">RM877_12110</name>
</gene>
<dbReference type="Pfam" id="PF00486">
    <property type="entry name" value="Trans_reg_C"/>
    <property type="match status" value="1"/>
</dbReference>
<keyword evidence="9" id="KW-1185">Reference proteome</keyword>
<keyword evidence="2" id="KW-0902">Two-component regulatory system</keyword>
<sequence>MRYEILGPLRITAGDEEFVSSTRKVEIILATLLIRSDQIVPTKDLLAELWDENQPKHASASLYAYVSQLRKLLAQASERDDLIATRTSGYVLRLGPDDLDLHFFEEALRRGRAELAAGHAKEANDALREALSVWRGSPLDGLQGGPTINSFTQRIKELRLECLEMLIVSNFLLDRHREMISVLYSLITDHPHHEVFYQHLMLALYRSQRQADALHVYERACALTDSLGLRPGRSLRQLHEAILNKDKTVLSTAYPASWTPRPT</sequence>
<organism evidence="8 9">
    <name type="scientific">Streptomyces doudnae</name>
    <dbReference type="NCBI Taxonomy" id="3075536"/>
    <lineage>
        <taxon>Bacteria</taxon>
        <taxon>Bacillati</taxon>
        <taxon>Actinomycetota</taxon>
        <taxon>Actinomycetes</taxon>
        <taxon>Kitasatosporales</taxon>
        <taxon>Streptomycetaceae</taxon>
        <taxon>Streptomyces</taxon>
    </lineage>
</organism>
<dbReference type="PROSITE" id="PS51755">
    <property type="entry name" value="OMPR_PHOB"/>
    <property type="match status" value="1"/>
</dbReference>
<keyword evidence="3" id="KW-0805">Transcription regulation</keyword>
<evidence type="ECO:0000256" key="1">
    <source>
        <dbReference type="ARBA" id="ARBA00005820"/>
    </source>
</evidence>
<dbReference type="InterPro" id="IPR016032">
    <property type="entry name" value="Sig_transdc_resp-reg_C-effctor"/>
</dbReference>
<dbReference type="Gene3D" id="1.10.10.10">
    <property type="entry name" value="Winged helix-like DNA-binding domain superfamily/Winged helix DNA-binding domain"/>
    <property type="match status" value="1"/>
</dbReference>
<evidence type="ECO:0000259" key="7">
    <source>
        <dbReference type="PROSITE" id="PS51755"/>
    </source>
</evidence>
<feature type="DNA-binding region" description="OmpR/PhoB-type" evidence="6">
    <location>
        <begin position="1"/>
        <end position="94"/>
    </location>
</feature>
<keyword evidence="5" id="KW-0804">Transcription</keyword>
<proteinExistence type="inferred from homology"/>
<dbReference type="PANTHER" id="PTHR35807:SF1">
    <property type="entry name" value="TRANSCRIPTIONAL REGULATOR REDD"/>
    <property type="match status" value="1"/>
</dbReference>
<reference evidence="9" key="1">
    <citation type="submission" date="2023-07" db="EMBL/GenBank/DDBJ databases">
        <title>30 novel species of actinomycetes from the DSMZ collection.</title>
        <authorList>
            <person name="Nouioui I."/>
        </authorList>
    </citation>
    <scope>NUCLEOTIDE SEQUENCE [LARGE SCALE GENOMIC DNA]</scope>
    <source>
        <strain evidence="9">DSM 41981</strain>
    </source>
</reference>
<dbReference type="AlphaFoldDB" id="A0ABD5EM16"/>
<dbReference type="InterPro" id="IPR011990">
    <property type="entry name" value="TPR-like_helical_dom_sf"/>
</dbReference>
<evidence type="ECO:0000256" key="3">
    <source>
        <dbReference type="ARBA" id="ARBA00023015"/>
    </source>
</evidence>
<dbReference type="InterPro" id="IPR005158">
    <property type="entry name" value="BTAD"/>
</dbReference>
<dbReference type="SUPFAM" id="SSF46894">
    <property type="entry name" value="C-terminal effector domain of the bipartite response regulators"/>
    <property type="match status" value="1"/>
</dbReference>
<dbReference type="Pfam" id="PF03704">
    <property type="entry name" value="BTAD"/>
    <property type="match status" value="1"/>
</dbReference>